<organism evidence="4">
    <name type="scientific">Gongylonema pulchrum</name>
    <dbReference type="NCBI Taxonomy" id="637853"/>
    <lineage>
        <taxon>Eukaryota</taxon>
        <taxon>Metazoa</taxon>
        <taxon>Ecdysozoa</taxon>
        <taxon>Nematoda</taxon>
        <taxon>Chromadorea</taxon>
        <taxon>Rhabditida</taxon>
        <taxon>Spirurina</taxon>
        <taxon>Spiruromorpha</taxon>
        <taxon>Spiruroidea</taxon>
        <taxon>Gongylonematidae</taxon>
        <taxon>Gongylonema</taxon>
    </lineage>
</organism>
<dbReference type="WBParaSite" id="GPUH_0000946401-mRNA-1">
    <property type="protein sequence ID" value="GPUH_0000946401-mRNA-1"/>
    <property type="gene ID" value="GPUH_0000946401"/>
</dbReference>
<gene>
    <name evidence="2" type="ORF">GPUH_LOCUS9451</name>
</gene>
<keyword evidence="3" id="KW-1185">Reference proteome</keyword>
<sequence>MYCTELITLPTLVLQRAPGNEVAYAPNTTADYQRIVGTQDGNKNEYIQQAVDEYKLKDQRTPEEMKELLLKDKNIIKVIRGKKLLHRKAARVESSVKHERQPKANRRTPSEPNVTPKKSDSSTR</sequence>
<protein>
    <submittedName>
        <fullName evidence="4">DUF4316 domain-containing protein</fullName>
    </submittedName>
</protein>
<dbReference type="Proteomes" id="UP000271098">
    <property type="component" value="Unassembled WGS sequence"/>
</dbReference>
<accession>A0A183DL62</accession>
<feature type="region of interest" description="Disordered" evidence="1">
    <location>
        <begin position="88"/>
        <end position="124"/>
    </location>
</feature>
<name>A0A183DL62_9BILA</name>
<evidence type="ECO:0000313" key="4">
    <source>
        <dbReference type="WBParaSite" id="GPUH_0000946401-mRNA-1"/>
    </source>
</evidence>
<evidence type="ECO:0000256" key="1">
    <source>
        <dbReference type="SAM" id="MobiDB-lite"/>
    </source>
</evidence>
<dbReference type="EMBL" id="UYRT01031002">
    <property type="protein sequence ID" value="VDK72508.1"/>
    <property type="molecule type" value="Genomic_DNA"/>
</dbReference>
<proteinExistence type="predicted"/>
<dbReference type="AlphaFoldDB" id="A0A183DL62"/>
<reference evidence="2 3" key="2">
    <citation type="submission" date="2018-11" db="EMBL/GenBank/DDBJ databases">
        <authorList>
            <consortium name="Pathogen Informatics"/>
        </authorList>
    </citation>
    <scope>NUCLEOTIDE SEQUENCE [LARGE SCALE GENOMIC DNA]</scope>
</reference>
<reference evidence="4" key="1">
    <citation type="submission" date="2016-06" db="UniProtKB">
        <authorList>
            <consortium name="WormBaseParasite"/>
        </authorList>
    </citation>
    <scope>IDENTIFICATION</scope>
</reference>
<feature type="compositionally biased region" description="Basic and acidic residues" evidence="1">
    <location>
        <begin position="90"/>
        <end position="102"/>
    </location>
</feature>
<evidence type="ECO:0000313" key="3">
    <source>
        <dbReference type="Proteomes" id="UP000271098"/>
    </source>
</evidence>
<evidence type="ECO:0000313" key="2">
    <source>
        <dbReference type="EMBL" id="VDK72508.1"/>
    </source>
</evidence>